<evidence type="ECO:0000313" key="2">
    <source>
        <dbReference type="EMBL" id="SOJ56547.1"/>
    </source>
</evidence>
<dbReference type="GO" id="GO:1904680">
    <property type="term" value="F:peptide transmembrane transporter activity"/>
    <property type="evidence" value="ECO:0007669"/>
    <property type="project" value="TreeGrafter"/>
</dbReference>
<dbReference type="Gene3D" id="3.90.76.10">
    <property type="entry name" value="Dipeptide-binding Protein, Domain 1"/>
    <property type="match status" value="1"/>
</dbReference>
<dbReference type="Pfam" id="PF00496">
    <property type="entry name" value="SBP_bac_5"/>
    <property type="match status" value="1"/>
</dbReference>
<dbReference type="GO" id="GO:0043190">
    <property type="term" value="C:ATP-binding cassette (ABC) transporter complex"/>
    <property type="evidence" value="ECO:0007669"/>
    <property type="project" value="InterPro"/>
</dbReference>
<dbReference type="GO" id="GO:0015833">
    <property type="term" value="P:peptide transport"/>
    <property type="evidence" value="ECO:0007669"/>
    <property type="project" value="TreeGrafter"/>
</dbReference>
<dbReference type="SUPFAM" id="SSF53850">
    <property type="entry name" value="Periplasmic binding protein-like II"/>
    <property type="match status" value="1"/>
</dbReference>
<name>A0A7Z7NB50_9MYCO</name>
<keyword evidence="3" id="KW-1185">Reference proteome</keyword>
<dbReference type="AlphaFoldDB" id="A0A7Z7NB50"/>
<protein>
    <submittedName>
        <fullName evidence="2">Putative monoacyl phosphatidylinositol tetramannoside-binding protein LpqW</fullName>
    </submittedName>
</protein>
<evidence type="ECO:0000259" key="1">
    <source>
        <dbReference type="Pfam" id="PF00496"/>
    </source>
</evidence>
<dbReference type="EMBL" id="OCTY01000002">
    <property type="protein sequence ID" value="SOJ56547.1"/>
    <property type="molecule type" value="Genomic_DNA"/>
</dbReference>
<dbReference type="Proteomes" id="UP000554965">
    <property type="component" value="Unassembled WGS sequence"/>
</dbReference>
<dbReference type="CDD" id="cd08501">
    <property type="entry name" value="PBP2_Lpqw"/>
    <property type="match status" value="1"/>
</dbReference>
<gene>
    <name evidence="2" type="ORF">MSIMFB_04026</name>
</gene>
<feature type="domain" description="Solute-binding protein family 5" evidence="1">
    <location>
        <begin position="142"/>
        <end position="506"/>
    </location>
</feature>
<dbReference type="Gene3D" id="3.10.105.10">
    <property type="entry name" value="Dipeptide-binding Protein, Domain 3"/>
    <property type="match status" value="1"/>
</dbReference>
<dbReference type="Gene3D" id="3.40.190.10">
    <property type="entry name" value="Periplasmic binding protein-like II"/>
    <property type="match status" value="1"/>
</dbReference>
<dbReference type="InterPro" id="IPR039424">
    <property type="entry name" value="SBP_5"/>
</dbReference>
<dbReference type="PANTHER" id="PTHR30290">
    <property type="entry name" value="PERIPLASMIC BINDING COMPONENT OF ABC TRANSPORTER"/>
    <property type="match status" value="1"/>
</dbReference>
<dbReference type="InterPro" id="IPR000914">
    <property type="entry name" value="SBP_5_dom"/>
</dbReference>
<dbReference type="GO" id="GO:0042597">
    <property type="term" value="C:periplasmic space"/>
    <property type="evidence" value="ECO:0007669"/>
    <property type="project" value="UniProtKB-ARBA"/>
</dbReference>
<accession>A0A7Z7NB50</accession>
<reference evidence="2 3" key="1">
    <citation type="submission" date="2017-10" db="EMBL/GenBank/DDBJ databases">
        <authorList>
            <consortium name="Urmite Genomes"/>
        </authorList>
    </citation>
    <scope>NUCLEOTIDE SEQUENCE [LARGE SCALE GENOMIC DNA]</scope>
    <source>
        <strain evidence="2 3">FB-527</strain>
    </source>
</reference>
<comment type="caution">
    <text evidence="2">The sequence shown here is derived from an EMBL/GenBank/DDBJ whole genome shotgun (WGS) entry which is preliminary data.</text>
</comment>
<dbReference type="PANTHER" id="PTHR30290:SF65">
    <property type="entry name" value="MONOACYL PHOSPHATIDYLINOSITOL TETRAMANNOSIDE-BINDING PROTEIN LPQW-RELATED"/>
    <property type="match status" value="1"/>
</dbReference>
<sequence length="586" mass="62806">MASGFYGVEPAHSASLRTKSPRWTQTRSRRTIAITLLVVAIALSGCSAGTQLAPPAAGNTVLGTTSDINPQDPATLQDGGNLRLSLSDFPANFNVLNIDGNAAEVAAMMKATMPRAFIIGPDGSTTVDTDYFTSVELTGTEPQVITYTINPKSFWSDGTPITWRDIASQIHATSGVDKNFEIASPNGADRVASVTRGTDDRQAIMTFAKPYAEWRGMFAGNGMLLPASMTATPEVFNKGQLEGPGPSAGPFIVSTLDRATQRITLIRNPKWWGNRPRLDSITYLVLDDAARLPALQNKTIDATGIGSLDQLTIAERTRGIAIRRAPAPSWSHFTFNGAAGSILADTSLRLAICRGIDRRTIAKVALYGLASNPTPLDNHIFVAGQEGYQDNSGVLAYDPERAKRELDALGWKLSAGSGGKFREKDGHPLVVRMLFYDAQGSRQFAQIAQHSLAQIGVKLELQSRSGSGFFSNYINVGAFDIALFSWVGDAFPLSSLTQIYTSDGESNFGKIGTEEIDTAIGQTLEELDPGKARALANEVDKLIWAEGFSLPLTQSPGTVAVRSTLANFGARGLADLDYTAIGFMRS</sequence>
<dbReference type="InterPro" id="IPR030678">
    <property type="entry name" value="Peptide/Ni-bd"/>
</dbReference>
<dbReference type="RefSeq" id="WP_260861117.1">
    <property type="nucleotide sequence ID" value="NZ_OCTY01000002.1"/>
</dbReference>
<evidence type="ECO:0000313" key="3">
    <source>
        <dbReference type="Proteomes" id="UP000554965"/>
    </source>
</evidence>
<organism evidence="2 3">
    <name type="scientific">Mycobacterium simulans</name>
    <dbReference type="NCBI Taxonomy" id="627089"/>
    <lineage>
        <taxon>Bacteria</taxon>
        <taxon>Bacillati</taxon>
        <taxon>Actinomycetota</taxon>
        <taxon>Actinomycetes</taxon>
        <taxon>Mycobacteriales</taxon>
        <taxon>Mycobacteriaceae</taxon>
        <taxon>Mycobacterium</taxon>
    </lineage>
</organism>
<dbReference type="PIRSF" id="PIRSF002741">
    <property type="entry name" value="MppA"/>
    <property type="match status" value="1"/>
</dbReference>
<proteinExistence type="predicted"/>